<dbReference type="AlphaFoldDB" id="A0ABD0ZUW7"/>
<dbReference type="Pfam" id="PF01419">
    <property type="entry name" value="Jacalin"/>
    <property type="match status" value="1"/>
</dbReference>
<name>A0ABD0ZUW7_CARAN</name>
<sequence>MDMVRAGPIGDITESKTDIHWDEKGHTKISHIFVSFNSSYIISIQFGYFENGALVMSAKYGGPSKGQNFRVVKLKHNEYVTGFSGVVVTAWGGRLLSINSLIFYTNLGKHGPICDLVPKFSNATSTKKEIDMTICDRLDFGGFFGSCDEAKLKSIGIYVTPTPSSDAVVKRENV</sequence>
<protein>
    <submittedName>
        <fullName evidence="4">Jacalin-related lectin 24</fullName>
    </submittedName>
</protein>
<dbReference type="Proteomes" id="UP001558713">
    <property type="component" value="Unassembled WGS sequence"/>
</dbReference>
<evidence type="ECO:0000256" key="2">
    <source>
        <dbReference type="ARBA" id="ARBA00022734"/>
    </source>
</evidence>
<keyword evidence="2" id="KW-0430">Lectin</keyword>
<dbReference type="SUPFAM" id="SSF51101">
    <property type="entry name" value="Mannose-binding lectins"/>
    <property type="match status" value="1"/>
</dbReference>
<dbReference type="InterPro" id="IPR036404">
    <property type="entry name" value="Jacalin-like_lectin_dom_sf"/>
</dbReference>
<dbReference type="EMBL" id="JBANAX010000859">
    <property type="protein sequence ID" value="KAL1191215.1"/>
    <property type="molecule type" value="Genomic_DNA"/>
</dbReference>
<comment type="caution">
    <text evidence="4">The sequence shown here is derived from an EMBL/GenBank/DDBJ whole genome shotgun (WGS) entry which is preliminary data.</text>
</comment>
<dbReference type="PANTHER" id="PTHR47293:SF70">
    <property type="entry name" value="JACALIN-RELATED LECTIN 24-RELATED"/>
    <property type="match status" value="1"/>
</dbReference>
<dbReference type="PANTHER" id="PTHR47293">
    <property type="entry name" value="JACALIN-RELATED LECTIN 3"/>
    <property type="match status" value="1"/>
</dbReference>
<evidence type="ECO:0000256" key="1">
    <source>
        <dbReference type="ARBA" id="ARBA00006568"/>
    </source>
</evidence>
<dbReference type="SMART" id="SM00915">
    <property type="entry name" value="Jacalin"/>
    <property type="match status" value="1"/>
</dbReference>
<dbReference type="GO" id="GO:0030246">
    <property type="term" value="F:carbohydrate binding"/>
    <property type="evidence" value="ECO:0007669"/>
    <property type="project" value="UniProtKB-KW"/>
</dbReference>
<dbReference type="Gene3D" id="2.100.10.30">
    <property type="entry name" value="Jacalin-like lectin domain"/>
    <property type="match status" value="1"/>
</dbReference>
<evidence type="ECO:0000259" key="3">
    <source>
        <dbReference type="PROSITE" id="PS51752"/>
    </source>
</evidence>
<organism evidence="4 5">
    <name type="scientific">Cardamine amara subsp. amara</name>
    <dbReference type="NCBI Taxonomy" id="228776"/>
    <lineage>
        <taxon>Eukaryota</taxon>
        <taxon>Viridiplantae</taxon>
        <taxon>Streptophyta</taxon>
        <taxon>Embryophyta</taxon>
        <taxon>Tracheophyta</taxon>
        <taxon>Spermatophyta</taxon>
        <taxon>Magnoliopsida</taxon>
        <taxon>eudicotyledons</taxon>
        <taxon>Gunneridae</taxon>
        <taxon>Pentapetalae</taxon>
        <taxon>rosids</taxon>
        <taxon>malvids</taxon>
        <taxon>Brassicales</taxon>
        <taxon>Brassicaceae</taxon>
        <taxon>Cardamineae</taxon>
        <taxon>Cardamine</taxon>
    </lineage>
</organism>
<comment type="similarity">
    <text evidence="1">Belongs to the jacalin lectin family.</text>
</comment>
<feature type="domain" description="Jacalin-type lectin" evidence="3">
    <location>
        <begin position="3"/>
        <end position="161"/>
    </location>
</feature>
<dbReference type="InterPro" id="IPR001229">
    <property type="entry name" value="Jacalin-like_lectin_dom"/>
</dbReference>
<gene>
    <name evidence="4" type="ORF">V5N11_014275</name>
</gene>
<dbReference type="PROSITE" id="PS51752">
    <property type="entry name" value="JACALIN_LECTIN"/>
    <property type="match status" value="1"/>
</dbReference>
<keyword evidence="5" id="KW-1185">Reference proteome</keyword>
<evidence type="ECO:0000313" key="4">
    <source>
        <dbReference type="EMBL" id="KAL1191215.1"/>
    </source>
</evidence>
<accession>A0ABD0ZUW7</accession>
<reference evidence="4 5" key="1">
    <citation type="submission" date="2024-04" db="EMBL/GenBank/DDBJ databases">
        <title>Genome assembly C_amara_ONT_v2.</title>
        <authorList>
            <person name="Yant L."/>
            <person name="Moore C."/>
            <person name="Slenker M."/>
        </authorList>
    </citation>
    <scope>NUCLEOTIDE SEQUENCE [LARGE SCALE GENOMIC DNA]</scope>
    <source>
        <tissue evidence="4">Leaf</tissue>
    </source>
</reference>
<evidence type="ECO:0000313" key="5">
    <source>
        <dbReference type="Proteomes" id="UP001558713"/>
    </source>
</evidence>
<proteinExistence type="inferred from homology"/>